<feature type="transmembrane region" description="Helical" evidence="1">
    <location>
        <begin position="87"/>
        <end position="108"/>
    </location>
</feature>
<reference evidence="2 3" key="1">
    <citation type="journal article" date="2016" name="Mol. Biol. Evol.">
        <title>Comparative Genomics of Early-Diverging Mushroom-Forming Fungi Provides Insights into the Origins of Lignocellulose Decay Capabilities.</title>
        <authorList>
            <person name="Nagy L.G."/>
            <person name="Riley R."/>
            <person name="Tritt A."/>
            <person name="Adam C."/>
            <person name="Daum C."/>
            <person name="Floudas D."/>
            <person name="Sun H."/>
            <person name="Yadav J.S."/>
            <person name="Pangilinan J."/>
            <person name="Larsson K.H."/>
            <person name="Matsuura K."/>
            <person name="Barry K."/>
            <person name="Labutti K."/>
            <person name="Kuo R."/>
            <person name="Ohm R.A."/>
            <person name="Bhattacharya S.S."/>
            <person name="Shirouzu T."/>
            <person name="Yoshinaga Y."/>
            <person name="Martin F.M."/>
            <person name="Grigoriev I.V."/>
            <person name="Hibbett D.S."/>
        </authorList>
    </citation>
    <scope>NUCLEOTIDE SEQUENCE [LARGE SCALE GENOMIC DNA]</scope>
    <source>
        <strain evidence="2 3">CBS 109695</strain>
    </source>
</reference>
<dbReference type="Proteomes" id="UP000076532">
    <property type="component" value="Unassembled WGS sequence"/>
</dbReference>
<keyword evidence="1" id="KW-1133">Transmembrane helix</keyword>
<name>A0A165WWQ6_9AGAM</name>
<dbReference type="OrthoDB" id="3038990at2759"/>
<feature type="transmembrane region" description="Helical" evidence="1">
    <location>
        <begin position="166"/>
        <end position="186"/>
    </location>
</feature>
<keyword evidence="1" id="KW-0812">Transmembrane</keyword>
<evidence type="ECO:0000313" key="3">
    <source>
        <dbReference type="Proteomes" id="UP000076532"/>
    </source>
</evidence>
<feature type="transmembrane region" description="Helical" evidence="1">
    <location>
        <begin position="243"/>
        <end position="261"/>
    </location>
</feature>
<dbReference type="AlphaFoldDB" id="A0A165WWQ6"/>
<gene>
    <name evidence="2" type="ORF">FIBSPDRAFT_874920</name>
</gene>
<feature type="transmembrane region" description="Helical" evidence="1">
    <location>
        <begin position="207"/>
        <end position="231"/>
    </location>
</feature>
<evidence type="ECO:0000313" key="2">
    <source>
        <dbReference type="EMBL" id="KZP07980.1"/>
    </source>
</evidence>
<feature type="transmembrane region" description="Helical" evidence="1">
    <location>
        <begin position="120"/>
        <end position="138"/>
    </location>
</feature>
<feature type="transmembrane region" description="Helical" evidence="1">
    <location>
        <begin position="58"/>
        <end position="81"/>
    </location>
</feature>
<dbReference type="EMBL" id="KV417734">
    <property type="protein sequence ID" value="KZP07980.1"/>
    <property type="molecule type" value="Genomic_DNA"/>
</dbReference>
<organism evidence="2 3">
    <name type="scientific">Athelia psychrophila</name>
    <dbReference type="NCBI Taxonomy" id="1759441"/>
    <lineage>
        <taxon>Eukaryota</taxon>
        <taxon>Fungi</taxon>
        <taxon>Dikarya</taxon>
        <taxon>Basidiomycota</taxon>
        <taxon>Agaricomycotina</taxon>
        <taxon>Agaricomycetes</taxon>
        <taxon>Agaricomycetidae</taxon>
        <taxon>Atheliales</taxon>
        <taxon>Atheliaceae</taxon>
        <taxon>Athelia</taxon>
    </lineage>
</organism>
<keyword evidence="1" id="KW-0472">Membrane</keyword>
<protein>
    <submittedName>
        <fullName evidence="2">Uncharacterized protein</fullName>
    </submittedName>
</protein>
<sequence length="307" mass="33783">MAAPPTLQIYLPAFDPLAYKVMTYVAVVQLTVYSYDWLLSIPGEHKVISRAGLNWSIAIYLVSRITTFIHLLIIAIFVFAPVEHCKALIAVLATGAVIKVISTSGLFFLRVRAVYLGSRFITVLFGILWLIMATLNTFTDASIRPASPTSSHNCISYQIRYSDYPIVSSFVFDTCVFIAISFRLAANAATEKSWRARLQSVLTGKGLFRLSRALMISGQLYYLAIILFFWVHLIVKTSPLVPASFHNVLVTAYITFTNIMACRVFRGVALGVLETSAASSGLSTTQIVAAFELVPVPADRVAPSKLP</sequence>
<keyword evidence="3" id="KW-1185">Reference proteome</keyword>
<accession>A0A165WWQ6</accession>
<evidence type="ECO:0000256" key="1">
    <source>
        <dbReference type="SAM" id="Phobius"/>
    </source>
</evidence>
<proteinExistence type="predicted"/>